<evidence type="ECO:0000313" key="4">
    <source>
        <dbReference type="Proteomes" id="UP001217485"/>
    </source>
</evidence>
<dbReference type="RefSeq" id="WP_272100643.1">
    <property type="nucleotide sequence ID" value="NZ_JAQNDK010000004.1"/>
</dbReference>
<sequence length="382" mass="38377">MRTLRFYGTFSLAALCALAGCGEPFTAAGADATSTSSSGGEGGAGGAGGDGGGGSGGGGGPASSSAASGGGGAGGCGACKDGEFCTASETCVACAARGGLLSFGALSEVEVAGAMPAFPRVRAEAGEGEATLRLVYTAKFGSDDTKIATATGRPWTAGEAVSSFVVDDAGQESGPLLLPLDAPSPVEGFPAGSLLFDRLPTEPGSLPQLLVADGIEATQANALPALNPDGGSRSVAVAHGLRPSYRYWFMSRHQEGGGTTSRLVTKRAEDAEVQVLDIHLPGDCPAQGDDLAPWVTPDGSLLFFQAPYSARGECEAASVLRSFYVALGDDGLPVDGQPARMLLPNLAPTVAVMTPSLSPDECTLYLASNKDGQQKLYSASRR</sequence>
<dbReference type="EMBL" id="JAQNDK010000004">
    <property type="protein sequence ID" value="MDC0682593.1"/>
    <property type="molecule type" value="Genomic_DNA"/>
</dbReference>
<proteinExistence type="predicted"/>
<dbReference type="PROSITE" id="PS51257">
    <property type="entry name" value="PROKAR_LIPOPROTEIN"/>
    <property type="match status" value="1"/>
</dbReference>
<keyword evidence="2" id="KW-0732">Signal</keyword>
<keyword evidence="4" id="KW-1185">Reference proteome</keyword>
<feature type="region of interest" description="Disordered" evidence="1">
    <location>
        <begin position="32"/>
        <end position="64"/>
    </location>
</feature>
<feature type="compositionally biased region" description="Gly residues" evidence="1">
    <location>
        <begin position="39"/>
        <end position="61"/>
    </location>
</feature>
<feature type="chain" id="PRO_5047451962" evidence="2">
    <location>
        <begin position="20"/>
        <end position="382"/>
    </location>
</feature>
<reference evidence="3 4" key="1">
    <citation type="submission" date="2023-01" db="EMBL/GenBank/DDBJ databases">
        <title>Minimal conservation of predation-associated metabolite biosynthetic gene clusters underscores biosynthetic potential of Myxococcota including descriptions for ten novel species: Archangium lansinium sp. nov., Myxococcus landrumus sp. nov., Nannocystis bai.</title>
        <authorList>
            <person name="Ahearne A."/>
            <person name="Stevens C."/>
            <person name="Dowd S."/>
        </authorList>
    </citation>
    <scope>NUCLEOTIDE SEQUENCE [LARGE SCALE GENOMIC DNA]</scope>
    <source>
        <strain evidence="3 4">WIWO2</strain>
    </source>
</reference>
<protein>
    <submittedName>
        <fullName evidence="3">Uncharacterized protein</fullName>
    </submittedName>
</protein>
<evidence type="ECO:0000313" key="3">
    <source>
        <dbReference type="EMBL" id="MDC0682593.1"/>
    </source>
</evidence>
<organism evidence="3 4">
    <name type="scientific">Sorangium atrum</name>
    <dbReference type="NCBI Taxonomy" id="2995308"/>
    <lineage>
        <taxon>Bacteria</taxon>
        <taxon>Pseudomonadati</taxon>
        <taxon>Myxococcota</taxon>
        <taxon>Polyangia</taxon>
        <taxon>Polyangiales</taxon>
        <taxon>Polyangiaceae</taxon>
        <taxon>Sorangium</taxon>
    </lineage>
</organism>
<accession>A0ABT5C9G1</accession>
<name>A0ABT5C9G1_9BACT</name>
<feature type="signal peptide" evidence="2">
    <location>
        <begin position="1"/>
        <end position="19"/>
    </location>
</feature>
<gene>
    <name evidence="3" type="ORF">POL72_33000</name>
</gene>
<evidence type="ECO:0000256" key="1">
    <source>
        <dbReference type="SAM" id="MobiDB-lite"/>
    </source>
</evidence>
<dbReference type="Proteomes" id="UP001217485">
    <property type="component" value="Unassembled WGS sequence"/>
</dbReference>
<evidence type="ECO:0000256" key="2">
    <source>
        <dbReference type="SAM" id="SignalP"/>
    </source>
</evidence>
<comment type="caution">
    <text evidence="3">The sequence shown here is derived from an EMBL/GenBank/DDBJ whole genome shotgun (WGS) entry which is preliminary data.</text>
</comment>